<protein>
    <submittedName>
        <fullName evidence="2">Fibroin light chain</fullName>
    </submittedName>
</protein>
<keyword evidence="1" id="KW-0732">Signal</keyword>
<feature type="signal peptide" evidence="1">
    <location>
        <begin position="1"/>
        <end position="18"/>
    </location>
</feature>
<dbReference type="EMBL" id="LC057252">
    <property type="protein sequence ID" value="BAS02545.1"/>
    <property type="molecule type" value="mRNA"/>
</dbReference>
<dbReference type="GO" id="GO:0005576">
    <property type="term" value="C:extracellular region"/>
    <property type="evidence" value="ECO:0007669"/>
    <property type="project" value="InterPro"/>
</dbReference>
<evidence type="ECO:0000256" key="1">
    <source>
        <dbReference type="SAM" id="SignalP"/>
    </source>
</evidence>
<accession>A0A0K2QJK5</accession>
<dbReference type="Pfam" id="PF05849">
    <property type="entry name" value="L-fibroin"/>
    <property type="match status" value="1"/>
</dbReference>
<dbReference type="InterPro" id="IPR008660">
    <property type="entry name" value="L-fibroin"/>
</dbReference>
<sequence>MAILVFLSALLVFQAATACNVPGGLLQAAWGLIEDGEIEPFALVLRNDILSNSGSDGGLYALGATFTAVSELSWVRPASACAHANLINANVNLARHSLGRDALSAAIDGYAVVLAQAAENFRLLGQTCVLPSPWPTLDNCCGDYGRIYQFEESWDLANSASSVARCAARDLYTSFGARANNVGAAATSAATSPALAIFKGIEGELISLLKAATSKDCSRNLRTETGLLKAAIFRAADEAKNSLYCRCV</sequence>
<gene>
    <name evidence="2" type="primary">Smsp-3</name>
</gene>
<feature type="chain" id="PRO_5005482577" evidence="1">
    <location>
        <begin position="19"/>
        <end position="248"/>
    </location>
</feature>
<reference evidence="2" key="1">
    <citation type="journal article" date="2015" name="Biochem. Biophys. Res. Commun.">
        <title>Molecular cloning, gene expression analysis, and recombinant protein expression of novel silk proteins from larvae of a retreat-maker caddisfly, Stenopsyche marmorata.</title>
        <authorList>
            <person name="Bai X."/>
            <person name="Sakaguchi M."/>
            <person name="Yamaguchi Y."/>
            <person name="Ishihara S."/>
            <person name="Tsukada M."/>
            <person name="Hirabayashi K."/>
            <person name="Ohkawa K."/>
            <person name="Nomura T."/>
            <person name="Arai R."/>
        </authorList>
    </citation>
    <scope>NUCLEOTIDE SEQUENCE</scope>
    <source>
        <tissue evidence="2">Silk gland</tissue>
    </source>
</reference>
<dbReference type="AlphaFoldDB" id="A0A0K2QJK5"/>
<name>A0A0K2QJK5_9NEOP</name>
<organism evidence="2">
    <name type="scientific">Stenopsyche marmorata</name>
    <dbReference type="NCBI Taxonomy" id="177930"/>
    <lineage>
        <taxon>Eukaryota</taxon>
        <taxon>Metazoa</taxon>
        <taxon>Ecdysozoa</taxon>
        <taxon>Arthropoda</taxon>
        <taxon>Hexapoda</taxon>
        <taxon>Insecta</taxon>
        <taxon>Pterygota</taxon>
        <taxon>Neoptera</taxon>
        <taxon>Endopterygota</taxon>
        <taxon>Trichoptera</taxon>
        <taxon>Annulipalpia</taxon>
        <taxon>Philopotamoidea</taxon>
        <taxon>Stenopsychidae</taxon>
        <taxon>Stenopsychinae</taxon>
        <taxon>Stenopsyche</taxon>
    </lineage>
</organism>
<proteinExistence type="evidence at transcript level"/>
<evidence type="ECO:0000313" key="2">
    <source>
        <dbReference type="EMBL" id="BAS02545.1"/>
    </source>
</evidence>